<feature type="binding site" description="in other chain" evidence="9">
    <location>
        <position position="101"/>
    </location>
    <ligand>
        <name>substrate</name>
        <note>ligand shared between dimeric partners</note>
    </ligand>
</feature>
<name>A0A1T4L9P3_9FIRM</name>
<evidence type="ECO:0000256" key="10">
    <source>
        <dbReference type="PIRSR" id="PIRSR000109-3"/>
    </source>
</evidence>
<dbReference type="SUPFAM" id="SSF51735">
    <property type="entry name" value="NAD(P)-binding Rossmann-fold domains"/>
    <property type="match status" value="1"/>
</dbReference>
<dbReference type="OrthoDB" id="9804542at2"/>
<dbReference type="FunFam" id="1.10.1040.10:FF:000032">
    <property type="entry name" value="6-phosphogluconate dehydrogenase, decarboxylating"/>
    <property type="match status" value="1"/>
</dbReference>
<keyword evidence="3 7" id="KW-0521">NADP</keyword>
<dbReference type="InterPro" id="IPR006115">
    <property type="entry name" value="6PGDH_NADP-bd"/>
</dbReference>
<dbReference type="Gene3D" id="1.10.1040.10">
    <property type="entry name" value="N-(1-d-carboxylethyl)-l-norvaline Dehydrogenase, domain 2"/>
    <property type="match status" value="1"/>
</dbReference>
<keyword evidence="5 11" id="KW-0311">Gluconate utilization</keyword>
<feature type="binding site" evidence="9">
    <location>
        <position position="443"/>
    </location>
    <ligand>
        <name>substrate</name>
        <note>ligand shared between dimeric partners</note>
    </ligand>
</feature>
<dbReference type="GO" id="GO:0006098">
    <property type="term" value="P:pentose-phosphate shunt"/>
    <property type="evidence" value="ECO:0007669"/>
    <property type="project" value="UniProtKB-UniPathway"/>
</dbReference>
<dbReference type="NCBIfam" id="NF006765">
    <property type="entry name" value="PRK09287.1"/>
    <property type="match status" value="1"/>
</dbReference>
<gene>
    <name evidence="13" type="ORF">SAMN02745191_0795</name>
</gene>
<comment type="pathway">
    <text evidence="7 11">Carbohydrate degradation; pentose phosphate pathway; D-ribulose 5-phosphate from D-glucose 6-phosphate (oxidative stage): step 3/3.</text>
</comment>
<comment type="subunit">
    <text evidence="2 7">Homodimer.</text>
</comment>
<dbReference type="PANTHER" id="PTHR11811">
    <property type="entry name" value="6-PHOSPHOGLUCONATE DEHYDROGENASE"/>
    <property type="match status" value="1"/>
</dbReference>
<evidence type="ECO:0000256" key="5">
    <source>
        <dbReference type="ARBA" id="ARBA00023064"/>
    </source>
</evidence>
<accession>A0A1T4L9P3</accession>
<dbReference type="AlphaFoldDB" id="A0A1T4L9P3"/>
<dbReference type="Gene3D" id="3.40.50.720">
    <property type="entry name" value="NAD(P)-binding Rossmann-like Domain"/>
    <property type="match status" value="1"/>
</dbReference>
<dbReference type="UniPathway" id="UPA00115">
    <property type="reaction ID" value="UER00410"/>
</dbReference>
<feature type="binding site" description="in other chain" evidence="9">
    <location>
        <position position="189"/>
    </location>
    <ligand>
        <name>substrate</name>
        <note>ligand shared between dimeric partners</note>
    </ligand>
</feature>
<dbReference type="SMART" id="SM01350">
    <property type="entry name" value="6PGD"/>
    <property type="match status" value="1"/>
</dbReference>
<evidence type="ECO:0000313" key="14">
    <source>
        <dbReference type="Proteomes" id="UP000243297"/>
    </source>
</evidence>
<protein>
    <recommendedName>
        <fullName evidence="7 11">6-phosphogluconate dehydrogenase, decarboxylating</fullName>
        <ecNumber evidence="7 11">1.1.1.44</ecNumber>
    </recommendedName>
</protein>
<dbReference type="GO" id="GO:0019521">
    <property type="term" value="P:D-gluconate metabolic process"/>
    <property type="evidence" value="ECO:0007669"/>
    <property type="project" value="UniProtKB-KW"/>
</dbReference>
<dbReference type="InterPro" id="IPR006184">
    <property type="entry name" value="6PGdom_BS"/>
</dbReference>
<dbReference type="InterPro" id="IPR036291">
    <property type="entry name" value="NAD(P)-bd_dom_sf"/>
</dbReference>
<comment type="similarity">
    <text evidence="1 7 11">Belongs to the 6-phosphogluconate dehydrogenase family.</text>
</comment>
<evidence type="ECO:0000313" key="13">
    <source>
        <dbReference type="EMBL" id="SJZ51227.1"/>
    </source>
</evidence>
<dbReference type="Gene3D" id="1.20.5.320">
    <property type="entry name" value="6-Phosphogluconate Dehydrogenase, domain 3"/>
    <property type="match status" value="1"/>
</dbReference>
<evidence type="ECO:0000256" key="4">
    <source>
        <dbReference type="ARBA" id="ARBA00023002"/>
    </source>
</evidence>
<evidence type="ECO:0000256" key="11">
    <source>
        <dbReference type="RuleBase" id="RU000485"/>
    </source>
</evidence>
<evidence type="ECO:0000256" key="9">
    <source>
        <dbReference type="PIRSR" id="PIRSR000109-2"/>
    </source>
</evidence>
<dbReference type="SUPFAM" id="SSF48179">
    <property type="entry name" value="6-phosphogluconate dehydrogenase C-terminal domain-like"/>
    <property type="match status" value="1"/>
</dbReference>
<proteinExistence type="inferred from homology"/>
<evidence type="ECO:0000256" key="7">
    <source>
        <dbReference type="PIRNR" id="PIRNR000109"/>
    </source>
</evidence>
<dbReference type="NCBIfam" id="TIGR00873">
    <property type="entry name" value="gnd"/>
    <property type="match status" value="1"/>
</dbReference>
<feature type="binding site" evidence="10">
    <location>
        <begin position="33"/>
        <end position="35"/>
    </location>
    <ligand>
        <name>NADP(+)</name>
        <dbReference type="ChEBI" id="CHEBI:58349"/>
    </ligand>
</feature>
<dbReference type="Pfam" id="PF00393">
    <property type="entry name" value="6PGD"/>
    <property type="match status" value="1"/>
</dbReference>
<evidence type="ECO:0000256" key="3">
    <source>
        <dbReference type="ARBA" id="ARBA00022857"/>
    </source>
</evidence>
<feature type="active site" description="Proton donor" evidence="8">
    <location>
        <position position="188"/>
    </location>
</feature>
<evidence type="ECO:0000256" key="8">
    <source>
        <dbReference type="PIRSR" id="PIRSR000109-1"/>
    </source>
</evidence>
<evidence type="ECO:0000256" key="6">
    <source>
        <dbReference type="ARBA" id="ARBA00023126"/>
    </source>
</evidence>
<dbReference type="Proteomes" id="UP000243297">
    <property type="component" value="Unassembled WGS sequence"/>
</dbReference>
<dbReference type="PIRSF" id="PIRSF000109">
    <property type="entry name" value="6PGD"/>
    <property type="match status" value="1"/>
</dbReference>
<dbReference type="InterPro" id="IPR006183">
    <property type="entry name" value="Pgluconate_DH"/>
</dbReference>
<comment type="function">
    <text evidence="7">Catalyzes the oxidative decarboxylation of 6-phosphogluconate to ribulose 5-phosphate and CO(2), with concomitant reduction of NADP to NADPH.</text>
</comment>
<sequence>MTKNQIGVLGLSTMGKNISINFMNRGFKVAGFNRTYHVTEEMMEEGYENFQGFENLNDFIDSLEKPRKVLLMIKAGEAIDETCVQLMGMLEEGDIVMDGGNSYFKDTIRRHGYMKDKKINYLGIGISGGEKGARNGPSIMPGGNREVVEEVLPFLNAIAAKKDGEPCCTYIGPNGAGHYVKMVHNGIEYADMQLLAESYLLLKKVGHFTNSEMALVFESWNQTALKSYLVEITAKILREKDEITGLELLDFIVDRASQKGTGKWTSMETLEQDQNTSLIGAAVLARVTSNFTELKEAYGSLFDEPMTKEVNPYVFQEEVRKAYYLGKIVAYAQGFALMKDASKRYDWNLDLGKIASIFRAGCIIQADLLQVIMKSYEDNQDLENLLLDEEIIKIVRRNIQSLRVVSSLAIRGGVPSPVLTSAMTYLDQLRSRSVGANLIQAQRDFFGAHTFERIDQEGINHHEWEK</sequence>
<dbReference type="STRING" id="118967.SAMN02745191_0795"/>
<feature type="binding site" description="in other chain" evidence="9">
    <location>
        <begin position="184"/>
        <end position="185"/>
    </location>
    <ligand>
        <name>substrate</name>
        <note>ligand shared between dimeric partners</note>
    </ligand>
</feature>
<dbReference type="RefSeq" id="WP_078711228.1">
    <property type="nucleotide sequence ID" value="NZ_FUWY01000002.1"/>
</dbReference>
<feature type="binding site" description="in other chain" evidence="9">
    <location>
        <begin position="127"/>
        <end position="129"/>
    </location>
    <ligand>
        <name>substrate</name>
        <note>ligand shared between dimeric partners</note>
    </ligand>
</feature>
<reference evidence="14" key="1">
    <citation type="submission" date="2017-02" db="EMBL/GenBank/DDBJ databases">
        <authorList>
            <person name="Varghese N."/>
            <person name="Submissions S."/>
        </authorList>
    </citation>
    <scope>NUCLEOTIDE SEQUENCE [LARGE SCALE GENOMIC DNA]</scope>
    <source>
        <strain evidence="14">ATCC 25662</strain>
    </source>
</reference>
<dbReference type="PROSITE" id="PS00461">
    <property type="entry name" value="6PGD"/>
    <property type="match status" value="1"/>
</dbReference>
<organism evidence="13 14">
    <name type="scientific">Anaerorhabdus furcosa</name>
    <dbReference type="NCBI Taxonomy" id="118967"/>
    <lineage>
        <taxon>Bacteria</taxon>
        <taxon>Bacillati</taxon>
        <taxon>Bacillota</taxon>
        <taxon>Erysipelotrichia</taxon>
        <taxon>Erysipelotrichales</taxon>
        <taxon>Erysipelotrichaceae</taxon>
        <taxon>Anaerorhabdus</taxon>
    </lineage>
</organism>
<feature type="binding site" description="in other chain" evidence="9">
    <location>
        <position position="286"/>
    </location>
    <ligand>
        <name>substrate</name>
        <note>ligand shared between dimeric partners</note>
    </ligand>
</feature>
<dbReference type="EC" id="1.1.1.44" evidence="7 11"/>
<dbReference type="InterPro" id="IPR008927">
    <property type="entry name" value="6-PGluconate_DH-like_C_sf"/>
</dbReference>
<dbReference type="InterPro" id="IPR013328">
    <property type="entry name" value="6PGD_dom2"/>
</dbReference>
<evidence type="ECO:0000256" key="2">
    <source>
        <dbReference type="ARBA" id="ARBA00011738"/>
    </source>
</evidence>
<dbReference type="GO" id="GO:0004616">
    <property type="term" value="F:phosphogluconate dehydrogenase (decarboxylating) activity"/>
    <property type="evidence" value="ECO:0007669"/>
    <property type="project" value="UniProtKB-EC"/>
</dbReference>
<dbReference type="GO" id="GO:0050661">
    <property type="term" value="F:NADP binding"/>
    <property type="evidence" value="ECO:0007669"/>
    <property type="project" value="InterPro"/>
</dbReference>
<feature type="binding site" evidence="9">
    <location>
        <position position="449"/>
    </location>
    <ligand>
        <name>substrate</name>
        <note>ligand shared between dimeric partners</note>
    </ligand>
</feature>
<evidence type="ECO:0000256" key="1">
    <source>
        <dbReference type="ARBA" id="ARBA00008419"/>
    </source>
</evidence>
<dbReference type="Pfam" id="PF03446">
    <property type="entry name" value="NAD_binding_2"/>
    <property type="match status" value="1"/>
</dbReference>
<feature type="binding site" evidence="10">
    <location>
        <begin position="10"/>
        <end position="15"/>
    </location>
    <ligand>
        <name>NADP(+)</name>
        <dbReference type="ChEBI" id="CHEBI:58349"/>
    </ligand>
</feature>
<dbReference type="InterPro" id="IPR006114">
    <property type="entry name" value="6PGDH_C"/>
</dbReference>
<feature type="active site" description="Proton acceptor" evidence="8">
    <location>
        <position position="181"/>
    </location>
</feature>
<feature type="domain" description="6-phosphogluconate dehydrogenase C-terminal" evidence="12">
    <location>
        <begin position="177"/>
        <end position="465"/>
    </location>
</feature>
<evidence type="ECO:0000259" key="12">
    <source>
        <dbReference type="SMART" id="SM01350"/>
    </source>
</evidence>
<feature type="binding site" evidence="10">
    <location>
        <position position="101"/>
    </location>
    <ligand>
        <name>NADP(+)</name>
        <dbReference type="ChEBI" id="CHEBI:58349"/>
    </ligand>
</feature>
<keyword evidence="4 7" id="KW-0560">Oxidoreductase</keyword>
<keyword evidence="14" id="KW-1185">Reference proteome</keyword>
<feature type="binding site" description="in other chain" evidence="9">
    <location>
        <position position="259"/>
    </location>
    <ligand>
        <name>substrate</name>
        <note>ligand shared between dimeric partners</note>
    </ligand>
</feature>
<dbReference type="PRINTS" id="PR00076">
    <property type="entry name" value="6PGDHDRGNASE"/>
</dbReference>
<dbReference type="InterPro" id="IPR006113">
    <property type="entry name" value="6PGDH_Gnd/GntZ"/>
</dbReference>
<comment type="catalytic activity">
    <reaction evidence="7 11">
        <text>6-phospho-D-gluconate + NADP(+) = D-ribulose 5-phosphate + CO2 + NADPH</text>
        <dbReference type="Rhea" id="RHEA:10116"/>
        <dbReference type="ChEBI" id="CHEBI:16526"/>
        <dbReference type="ChEBI" id="CHEBI:57783"/>
        <dbReference type="ChEBI" id="CHEBI:58121"/>
        <dbReference type="ChEBI" id="CHEBI:58349"/>
        <dbReference type="ChEBI" id="CHEBI:58759"/>
        <dbReference type="EC" id="1.1.1.44"/>
    </reaction>
</comment>
<dbReference type="EMBL" id="FUWY01000002">
    <property type="protein sequence ID" value="SJZ51227.1"/>
    <property type="molecule type" value="Genomic_DNA"/>
</dbReference>
<keyword evidence="6 7" id="KW-0570">Pentose shunt</keyword>
<feature type="binding site" evidence="10">
    <location>
        <begin position="73"/>
        <end position="75"/>
    </location>
    <ligand>
        <name>NADP(+)</name>
        <dbReference type="ChEBI" id="CHEBI:58349"/>
    </ligand>
</feature>